<evidence type="ECO:0000313" key="18">
    <source>
        <dbReference type="Proteomes" id="UP000783796"/>
    </source>
</evidence>
<organism evidence="17 18">
    <name type="scientific">Candidatus Phocaeicola faecigallinarum</name>
    <dbReference type="NCBI Taxonomy" id="2838732"/>
    <lineage>
        <taxon>Bacteria</taxon>
        <taxon>Pseudomonadati</taxon>
        <taxon>Bacteroidota</taxon>
        <taxon>Bacteroidia</taxon>
        <taxon>Bacteroidales</taxon>
        <taxon>Bacteroidaceae</taxon>
        <taxon>Phocaeicola</taxon>
    </lineage>
</organism>
<dbReference type="EC" id="2.7.8.8" evidence="4"/>
<name>A0A948TD88_9BACT</name>
<keyword evidence="11 16" id="KW-0472">Membrane</keyword>
<protein>
    <recommendedName>
        <fullName evidence="5">CDP-diacylglycerol--serine O-phosphatidyltransferase</fullName>
        <ecNumber evidence="4">2.7.8.8</ecNumber>
    </recommendedName>
    <alternativeName>
        <fullName evidence="14">Phosphatidylserine synthase</fullName>
    </alternativeName>
</protein>
<evidence type="ECO:0000313" key="17">
    <source>
        <dbReference type="EMBL" id="MBU3838759.1"/>
    </source>
</evidence>
<evidence type="ECO:0000256" key="7">
    <source>
        <dbReference type="ARBA" id="ARBA00022679"/>
    </source>
</evidence>
<evidence type="ECO:0000256" key="2">
    <source>
        <dbReference type="ARBA" id="ARBA00004127"/>
    </source>
</evidence>
<comment type="catalytic activity">
    <reaction evidence="1">
        <text>a CDP-1,2-diacyl-sn-glycerol + L-serine = a 1,2-diacyl-sn-glycero-3-phospho-L-serine + CMP + H(+)</text>
        <dbReference type="Rhea" id="RHEA:16913"/>
        <dbReference type="ChEBI" id="CHEBI:15378"/>
        <dbReference type="ChEBI" id="CHEBI:33384"/>
        <dbReference type="ChEBI" id="CHEBI:57262"/>
        <dbReference type="ChEBI" id="CHEBI:58332"/>
        <dbReference type="ChEBI" id="CHEBI:60377"/>
        <dbReference type="EC" id="2.7.8.8"/>
    </reaction>
</comment>
<comment type="caution">
    <text evidence="17">The sequence shown here is derived from an EMBL/GenBank/DDBJ whole genome shotgun (WGS) entry which is preliminary data.</text>
</comment>
<keyword evidence="6" id="KW-0444">Lipid biosynthesis</keyword>
<evidence type="ECO:0000256" key="11">
    <source>
        <dbReference type="ARBA" id="ARBA00023136"/>
    </source>
</evidence>
<evidence type="ECO:0000256" key="1">
    <source>
        <dbReference type="ARBA" id="ARBA00000287"/>
    </source>
</evidence>
<dbReference type="PANTHER" id="PTHR14269:SF61">
    <property type="entry name" value="CDP-DIACYLGLYCEROL--SERINE O-PHOSPHATIDYLTRANSFERASE"/>
    <property type="match status" value="1"/>
</dbReference>
<dbReference type="PANTHER" id="PTHR14269">
    <property type="entry name" value="CDP-DIACYLGLYCEROL--GLYCEROL-3-PHOSPHATE 3-PHOSPHATIDYLTRANSFERASE-RELATED"/>
    <property type="match status" value="1"/>
</dbReference>
<dbReference type="NCBIfam" id="TIGR00473">
    <property type="entry name" value="pssA"/>
    <property type="match status" value="1"/>
</dbReference>
<dbReference type="GO" id="GO:0003882">
    <property type="term" value="F:CDP-diacylglycerol-serine O-phosphatidyltransferase activity"/>
    <property type="evidence" value="ECO:0007669"/>
    <property type="project" value="UniProtKB-EC"/>
</dbReference>
<keyword evidence="7 15" id="KW-0808">Transferase</keyword>
<feature type="transmembrane region" description="Helical" evidence="16">
    <location>
        <begin position="35"/>
        <end position="57"/>
    </location>
</feature>
<evidence type="ECO:0000256" key="9">
    <source>
        <dbReference type="ARBA" id="ARBA00022989"/>
    </source>
</evidence>
<dbReference type="Pfam" id="PF01066">
    <property type="entry name" value="CDP-OH_P_transf"/>
    <property type="match status" value="1"/>
</dbReference>
<dbReference type="InterPro" id="IPR048254">
    <property type="entry name" value="CDP_ALCOHOL_P_TRANSF_CS"/>
</dbReference>
<dbReference type="GO" id="GO:0008654">
    <property type="term" value="P:phospholipid biosynthetic process"/>
    <property type="evidence" value="ECO:0007669"/>
    <property type="project" value="UniProtKB-KW"/>
</dbReference>
<evidence type="ECO:0000256" key="4">
    <source>
        <dbReference type="ARBA" id="ARBA00013174"/>
    </source>
</evidence>
<dbReference type="GO" id="GO:0016020">
    <property type="term" value="C:membrane"/>
    <property type="evidence" value="ECO:0007669"/>
    <property type="project" value="InterPro"/>
</dbReference>
<gene>
    <name evidence="17" type="primary">pssA</name>
    <name evidence="17" type="ORF">H9777_10725</name>
</gene>
<reference evidence="17" key="2">
    <citation type="submission" date="2021-04" db="EMBL/GenBank/DDBJ databases">
        <authorList>
            <person name="Gilroy R."/>
        </authorList>
    </citation>
    <scope>NUCLEOTIDE SEQUENCE</scope>
    <source>
        <strain evidence="17">G4-2901</strain>
    </source>
</reference>
<keyword evidence="8 16" id="KW-0812">Transmembrane</keyword>
<reference evidence="17" key="1">
    <citation type="journal article" date="2021" name="PeerJ">
        <title>Extensive microbial diversity within the chicken gut microbiome revealed by metagenomics and culture.</title>
        <authorList>
            <person name="Gilroy R."/>
            <person name="Ravi A."/>
            <person name="Getino M."/>
            <person name="Pursley I."/>
            <person name="Horton D.L."/>
            <person name="Alikhan N.F."/>
            <person name="Baker D."/>
            <person name="Gharbi K."/>
            <person name="Hall N."/>
            <person name="Watson M."/>
            <person name="Adriaenssens E.M."/>
            <person name="Foster-Nyarko E."/>
            <person name="Jarju S."/>
            <person name="Secka A."/>
            <person name="Antonio M."/>
            <person name="Oren A."/>
            <person name="Chaudhuri R.R."/>
            <person name="La Ragione R."/>
            <person name="Hildebrand F."/>
            <person name="Pallen M.J."/>
        </authorList>
    </citation>
    <scope>NUCLEOTIDE SEQUENCE</scope>
    <source>
        <strain evidence="17">G4-2901</strain>
    </source>
</reference>
<sequence>MSNIITRNIPNSITSCNLFCGCVASYMAFQNEYRLAMLFIVLGAVFDFFDGMTARLLKVSSPIGKELDSLADNITFGLAPSAIVFSLFKEVHMPSFMAGISEYVPYFAFIISVFSALRLAKFNLDERQTTSFIGMPTPANALFWSSFAIWIIEDSNLIHSFNALYLLLLVIFMSLLLVSELPMFSLKFKSLSWKSNKIQYIFLAVSVILLGLCGLSGLPAVIIWYIILSAITYKKA</sequence>
<evidence type="ECO:0000256" key="5">
    <source>
        <dbReference type="ARBA" id="ARBA00017171"/>
    </source>
</evidence>
<evidence type="ECO:0000256" key="8">
    <source>
        <dbReference type="ARBA" id="ARBA00022692"/>
    </source>
</evidence>
<keyword evidence="10" id="KW-0443">Lipid metabolism</keyword>
<keyword evidence="13" id="KW-1208">Phospholipid metabolism</keyword>
<dbReference type="PROSITE" id="PS00379">
    <property type="entry name" value="CDP_ALCOHOL_P_TRANSF"/>
    <property type="match status" value="1"/>
</dbReference>
<dbReference type="EMBL" id="JAHLFW010000089">
    <property type="protein sequence ID" value="MBU3838759.1"/>
    <property type="molecule type" value="Genomic_DNA"/>
</dbReference>
<feature type="transmembrane region" description="Helical" evidence="16">
    <location>
        <begin position="158"/>
        <end position="179"/>
    </location>
</feature>
<dbReference type="PROSITE" id="PS51257">
    <property type="entry name" value="PROKAR_LIPOPROTEIN"/>
    <property type="match status" value="1"/>
</dbReference>
<evidence type="ECO:0000256" key="10">
    <source>
        <dbReference type="ARBA" id="ARBA00023098"/>
    </source>
</evidence>
<dbReference type="AlphaFoldDB" id="A0A948TD88"/>
<evidence type="ECO:0000256" key="13">
    <source>
        <dbReference type="ARBA" id="ARBA00023264"/>
    </source>
</evidence>
<evidence type="ECO:0000256" key="12">
    <source>
        <dbReference type="ARBA" id="ARBA00023209"/>
    </source>
</evidence>
<feature type="transmembrane region" description="Helical" evidence="16">
    <location>
        <begin position="103"/>
        <end position="120"/>
    </location>
</feature>
<proteinExistence type="inferred from homology"/>
<keyword evidence="12" id="KW-0594">Phospholipid biosynthesis</keyword>
<keyword evidence="9 16" id="KW-1133">Transmembrane helix</keyword>
<evidence type="ECO:0000256" key="14">
    <source>
        <dbReference type="ARBA" id="ARBA00032361"/>
    </source>
</evidence>
<accession>A0A948TD88</accession>
<evidence type="ECO:0000256" key="6">
    <source>
        <dbReference type="ARBA" id="ARBA00022516"/>
    </source>
</evidence>
<dbReference type="GO" id="GO:0012505">
    <property type="term" value="C:endomembrane system"/>
    <property type="evidence" value="ECO:0007669"/>
    <property type="project" value="UniProtKB-SubCell"/>
</dbReference>
<evidence type="ECO:0000256" key="16">
    <source>
        <dbReference type="SAM" id="Phobius"/>
    </source>
</evidence>
<dbReference type="InterPro" id="IPR004533">
    <property type="entry name" value="CDP-diaglyc--ser_O-PTrfase"/>
</dbReference>
<dbReference type="InterPro" id="IPR050324">
    <property type="entry name" value="CDP-alcohol_PTase-I"/>
</dbReference>
<dbReference type="Gene3D" id="1.20.120.1760">
    <property type="match status" value="1"/>
</dbReference>
<comment type="similarity">
    <text evidence="3 15">Belongs to the CDP-alcohol phosphatidyltransferase class-I family.</text>
</comment>
<evidence type="ECO:0000256" key="3">
    <source>
        <dbReference type="ARBA" id="ARBA00010441"/>
    </source>
</evidence>
<comment type="subcellular location">
    <subcellularLocation>
        <location evidence="2">Endomembrane system</location>
        <topology evidence="2">Multi-pass membrane protein</topology>
    </subcellularLocation>
</comment>
<feature type="transmembrane region" description="Helical" evidence="16">
    <location>
        <begin position="200"/>
        <end position="227"/>
    </location>
</feature>
<feature type="transmembrane region" description="Helical" evidence="16">
    <location>
        <begin position="132"/>
        <end position="152"/>
    </location>
</feature>
<dbReference type="Proteomes" id="UP000783796">
    <property type="component" value="Unassembled WGS sequence"/>
</dbReference>
<dbReference type="InterPro" id="IPR000462">
    <property type="entry name" value="CDP-OH_P_trans"/>
</dbReference>
<dbReference type="InterPro" id="IPR043130">
    <property type="entry name" value="CDP-OH_PTrfase_TM_dom"/>
</dbReference>
<evidence type="ECO:0000256" key="15">
    <source>
        <dbReference type="RuleBase" id="RU003750"/>
    </source>
</evidence>